<dbReference type="GO" id="GO:0016491">
    <property type="term" value="F:oxidoreductase activity"/>
    <property type="evidence" value="ECO:0007669"/>
    <property type="project" value="UniProtKB-KW"/>
</dbReference>
<gene>
    <name evidence="2" type="ORF">PAXINDRAFT_17148</name>
</gene>
<sequence length="153" mass="16381">MLAYGGGPDGAVILLPDPHRLFDIFCPCYHTVLSTVDVAWAKVMTGSIDLDPPIVPKVVVMPRSTPDPNEFDSDLDICLRDDDGHAFGGSHVGKEEFGIVVVRPDGLLAAIVSGEDGLRQYLNGFCGEAYPVSSGLCDRIKSPVLTVGHMNEL</sequence>
<protein>
    <submittedName>
        <fullName evidence="2">Uncharacterized protein</fullName>
    </submittedName>
</protein>
<dbReference type="OrthoDB" id="2691253at2759"/>
<dbReference type="SUPFAM" id="SSF52833">
    <property type="entry name" value="Thioredoxin-like"/>
    <property type="match status" value="1"/>
</dbReference>
<evidence type="ECO:0000313" key="3">
    <source>
        <dbReference type="Proteomes" id="UP000053647"/>
    </source>
</evidence>
<dbReference type="Gene3D" id="3.40.30.20">
    <property type="match status" value="1"/>
</dbReference>
<organism evidence="2 3">
    <name type="scientific">Paxillus involutus ATCC 200175</name>
    <dbReference type="NCBI Taxonomy" id="664439"/>
    <lineage>
        <taxon>Eukaryota</taxon>
        <taxon>Fungi</taxon>
        <taxon>Dikarya</taxon>
        <taxon>Basidiomycota</taxon>
        <taxon>Agaricomycotina</taxon>
        <taxon>Agaricomycetes</taxon>
        <taxon>Agaricomycetidae</taxon>
        <taxon>Boletales</taxon>
        <taxon>Paxilineae</taxon>
        <taxon>Paxillaceae</taxon>
        <taxon>Paxillus</taxon>
    </lineage>
</organism>
<reference evidence="3" key="2">
    <citation type="submission" date="2015-01" db="EMBL/GenBank/DDBJ databases">
        <title>Evolutionary Origins and Diversification of the Mycorrhizal Mutualists.</title>
        <authorList>
            <consortium name="DOE Joint Genome Institute"/>
            <consortium name="Mycorrhizal Genomics Consortium"/>
            <person name="Kohler A."/>
            <person name="Kuo A."/>
            <person name="Nagy L.G."/>
            <person name="Floudas D."/>
            <person name="Copeland A."/>
            <person name="Barry K.W."/>
            <person name="Cichocki N."/>
            <person name="Veneault-Fourrey C."/>
            <person name="LaButti K."/>
            <person name="Lindquist E.A."/>
            <person name="Lipzen A."/>
            <person name="Lundell T."/>
            <person name="Morin E."/>
            <person name="Murat C."/>
            <person name="Riley R."/>
            <person name="Ohm R."/>
            <person name="Sun H."/>
            <person name="Tunlid A."/>
            <person name="Henrissat B."/>
            <person name="Grigoriev I.V."/>
            <person name="Hibbett D.S."/>
            <person name="Martin F."/>
        </authorList>
    </citation>
    <scope>NUCLEOTIDE SEQUENCE [LARGE SCALE GENOMIC DNA]</scope>
    <source>
        <strain evidence="3">ATCC 200175</strain>
    </source>
</reference>
<proteinExistence type="predicted"/>
<dbReference type="HOGENOM" id="CLU_1713870_0_0_1"/>
<dbReference type="Proteomes" id="UP000053647">
    <property type="component" value="Unassembled WGS sequence"/>
</dbReference>
<dbReference type="AlphaFoldDB" id="A0A0C9TPT6"/>
<dbReference type="InterPro" id="IPR038220">
    <property type="entry name" value="PHOX_C_sf"/>
</dbReference>
<dbReference type="InterPro" id="IPR036249">
    <property type="entry name" value="Thioredoxin-like_sf"/>
</dbReference>
<evidence type="ECO:0000313" key="2">
    <source>
        <dbReference type="EMBL" id="KIJ09782.1"/>
    </source>
</evidence>
<evidence type="ECO:0000256" key="1">
    <source>
        <dbReference type="ARBA" id="ARBA00023002"/>
    </source>
</evidence>
<name>A0A0C9TPT6_PAXIN</name>
<dbReference type="EMBL" id="KN819435">
    <property type="protein sequence ID" value="KIJ09782.1"/>
    <property type="molecule type" value="Genomic_DNA"/>
</dbReference>
<keyword evidence="3" id="KW-1185">Reference proteome</keyword>
<keyword evidence="1" id="KW-0560">Oxidoreductase</keyword>
<reference evidence="2 3" key="1">
    <citation type="submission" date="2014-06" db="EMBL/GenBank/DDBJ databases">
        <authorList>
            <consortium name="DOE Joint Genome Institute"/>
            <person name="Kuo A."/>
            <person name="Kohler A."/>
            <person name="Nagy L.G."/>
            <person name="Floudas D."/>
            <person name="Copeland A."/>
            <person name="Barry K.W."/>
            <person name="Cichocki N."/>
            <person name="Veneault-Fourrey C."/>
            <person name="LaButti K."/>
            <person name="Lindquist E.A."/>
            <person name="Lipzen A."/>
            <person name="Lundell T."/>
            <person name="Morin E."/>
            <person name="Murat C."/>
            <person name="Sun H."/>
            <person name="Tunlid A."/>
            <person name="Henrissat B."/>
            <person name="Grigoriev I.V."/>
            <person name="Hibbett D.S."/>
            <person name="Martin F."/>
            <person name="Nordberg H.P."/>
            <person name="Cantor M.N."/>
            <person name="Hua S.X."/>
        </authorList>
    </citation>
    <scope>NUCLEOTIDE SEQUENCE [LARGE SCALE GENOMIC DNA]</scope>
    <source>
        <strain evidence="2 3">ATCC 200175</strain>
    </source>
</reference>
<accession>A0A0C9TPT6</accession>